<keyword evidence="1" id="KW-0812">Transmembrane</keyword>
<dbReference type="RefSeq" id="WP_209976408.1">
    <property type="nucleotide sequence ID" value="NZ_JAGGLB010000026.1"/>
</dbReference>
<sequence>MPIIIVLSLLGLIGIISPKASWYISNWWKFDGDAEPSRVSLLLYRMGGIVFLIISFIMYRSMYG</sequence>
<keyword evidence="4" id="KW-1185">Reference proteome</keyword>
<feature type="domain" description="DUF6199" evidence="2">
    <location>
        <begin position="4"/>
        <end position="58"/>
    </location>
</feature>
<gene>
    <name evidence="3" type="ORF">J2Z66_006203</name>
</gene>
<evidence type="ECO:0000313" key="3">
    <source>
        <dbReference type="EMBL" id="MBP1994564.1"/>
    </source>
</evidence>
<organism evidence="3 4">
    <name type="scientific">Paenibacillus eucommiae</name>
    <dbReference type="NCBI Taxonomy" id="1355755"/>
    <lineage>
        <taxon>Bacteria</taxon>
        <taxon>Bacillati</taxon>
        <taxon>Bacillota</taxon>
        <taxon>Bacilli</taxon>
        <taxon>Bacillales</taxon>
        <taxon>Paenibacillaceae</taxon>
        <taxon>Paenibacillus</taxon>
    </lineage>
</organism>
<protein>
    <recommendedName>
        <fullName evidence="2">DUF6199 domain-containing protein</fullName>
    </recommendedName>
</protein>
<dbReference type="Proteomes" id="UP001519287">
    <property type="component" value="Unassembled WGS sequence"/>
</dbReference>
<accession>A0ABS4J3Z8</accession>
<feature type="transmembrane region" description="Helical" evidence="1">
    <location>
        <begin position="42"/>
        <end position="59"/>
    </location>
</feature>
<comment type="caution">
    <text evidence="3">The sequence shown here is derived from an EMBL/GenBank/DDBJ whole genome shotgun (WGS) entry which is preliminary data.</text>
</comment>
<keyword evidence="1" id="KW-0472">Membrane</keyword>
<keyword evidence="1" id="KW-1133">Transmembrane helix</keyword>
<proteinExistence type="predicted"/>
<evidence type="ECO:0000256" key="1">
    <source>
        <dbReference type="SAM" id="Phobius"/>
    </source>
</evidence>
<evidence type="ECO:0000313" key="4">
    <source>
        <dbReference type="Proteomes" id="UP001519287"/>
    </source>
</evidence>
<dbReference type="EMBL" id="JAGGLB010000026">
    <property type="protein sequence ID" value="MBP1994564.1"/>
    <property type="molecule type" value="Genomic_DNA"/>
</dbReference>
<dbReference type="InterPro" id="IPR045679">
    <property type="entry name" value="DUF6199"/>
</dbReference>
<dbReference type="Pfam" id="PF19701">
    <property type="entry name" value="DUF6199"/>
    <property type="match status" value="1"/>
</dbReference>
<evidence type="ECO:0000259" key="2">
    <source>
        <dbReference type="Pfam" id="PF19701"/>
    </source>
</evidence>
<name>A0ABS4J3Z8_9BACL</name>
<reference evidence="3 4" key="1">
    <citation type="submission" date="2021-03" db="EMBL/GenBank/DDBJ databases">
        <title>Genomic Encyclopedia of Type Strains, Phase IV (KMG-IV): sequencing the most valuable type-strain genomes for metagenomic binning, comparative biology and taxonomic classification.</title>
        <authorList>
            <person name="Goeker M."/>
        </authorList>
    </citation>
    <scope>NUCLEOTIDE SEQUENCE [LARGE SCALE GENOMIC DNA]</scope>
    <source>
        <strain evidence="3 4">DSM 26048</strain>
    </source>
</reference>